<comment type="caution">
    <text evidence="1">The sequence shown here is derived from an EMBL/GenBank/DDBJ whole genome shotgun (WGS) entry which is preliminary data.</text>
</comment>
<dbReference type="PANTHER" id="PTHR41517">
    <property type="entry name" value="1,2-DIOXYGENASE PROTEIN-RELATED"/>
    <property type="match status" value="1"/>
</dbReference>
<proteinExistence type="predicted"/>
<protein>
    <submittedName>
        <fullName evidence="1">Cupin</fullName>
    </submittedName>
</protein>
<dbReference type="EMBL" id="JBHMAF010000049">
    <property type="protein sequence ID" value="MFB9758945.1"/>
    <property type="molecule type" value="Genomic_DNA"/>
</dbReference>
<dbReference type="Gene3D" id="2.60.120.10">
    <property type="entry name" value="Jelly Rolls"/>
    <property type="match status" value="2"/>
</dbReference>
<dbReference type="InterPro" id="IPR047183">
    <property type="entry name" value="GDO-like"/>
</dbReference>
<reference evidence="1 2" key="1">
    <citation type="submission" date="2024-09" db="EMBL/GenBank/DDBJ databases">
        <authorList>
            <person name="Sun Q."/>
            <person name="Mori K."/>
        </authorList>
    </citation>
    <scope>NUCLEOTIDE SEQUENCE [LARGE SCALE GENOMIC DNA]</scope>
    <source>
        <strain evidence="1 2">JCM 11201</strain>
    </source>
</reference>
<dbReference type="InterPro" id="IPR014710">
    <property type="entry name" value="RmlC-like_jellyroll"/>
</dbReference>
<evidence type="ECO:0000313" key="2">
    <source>
        <dbReference type="Proteomes" id="UP001589609"/>
    </source>
</evidence>
<keyword evidence="2" id="KW-1185">Reference proteome</keyword>
<gene>
    <name evidence="1" type="ORF">ACFFMS_10775</name>
</gene>
<dbReference type="RefSeq" id="WP_379949229.1">
    <property type="nucleotide sequence ID" value="NZ_JBHMAF010000049.1"/>
</dbReference>
<dbReference type="CDD" id="cd02216">
    <property type="entry name" value="cupin_GDO-like_N"/>
    <property type="match status" value="1"/>
</dbReference>
<dbReference type="SUPFAM" id="SSF51182">
    <property type="entry name" value="RmlC-like cupins"/>
    <property type="match status" value="1"/>
</dbReference>
<dbReference type="Proteomes" id="UP001589609">
    <property type="component" value="Unassembled WGS sequence"/>
</dbReference>
<organism evidence="1 2">
    <name type="scientific">Ectobacillus funiculus</name>
    <dbReference type="NCBI Taxonomy" id="137993"/>
    <lineage>
        <taxon>Bacteria</taxon>
        <taxon>Bacillati</taxon>
        <taxon>Bacillota</taxon>
        <taxon>Bacilli</taxon>
        <taxon>Bacillales</taxon>
        <taxon>Bacillaceae</taxon>
        <taxon>Ectobacillus</taxon>
    </lineage>
</organism>
<dbReference type="PANTHER" id="PTHR41517:SF1">
    <property type="entry name" value="CUPIN"/>
    <property type="match status" value="1"/>
</dbReference>
<sequence length="322" mass="35533">MANNVQSGKLFVGTVNENWTGDARFYEYTTAADPIGSGIISPIPAKEFGAELYNSGETRIVTLDLSNELRTDYPATSPSLLAQFIRINADDSIHTQPNATSELYYIISGKGSTEVNGETIYWKKGDFLTLPAGSVSRHTAMEDTTIYYILDTPLLNYLGVQATEARFQPTLFTAEQAKAKLDEVANAPDAHLKNRISILLNNQKFDQTLTITHVLWAMFGIVPVGSNQAPHSHKSVALDFVAYAAPGTYTLVGDKVDPVTQQIIDPIRIDWVTGKAFVTPPGLWHSHHNESGEPAFIIPIQDAGLQTYLRTLDIQFTHYDQE</sequence>
<evidence type="ECO:0000313" key="1">
    <source>
        <dbReference type="EMBL" id="MFB9758945.1"/>
    </source>
</evidence>
<accession>A0ABV5WF30</accession>
<dbReference type="InterPro" id="IPR011051">
    <property type="entry name" value="RmlC_Cupin_sf"/>
</dbReference>
<name>A0ABV5WF30_9BACI</name>